<dbReference type="Pfam" id="PF10245">
    <property type="entry name" value="MRP-S22"/>
    <property type="match status" value="1"/>
</dbReference>
<dbReference type="PANTHER" id="PTHR13071">
    <property type="entry name" value="MITOCHONDRIAL 28S RIBOSOMAL PROTEIN S22"/>
    <property type="match status" value="1"/>
</dbReference>
<feature type="region of interest" description="Disordered" evidence="1">
    <location>
        <begin position="166"/>
        <end position="198"/>
    </location>
</feature>
<keyword evidence="3" id="KW-1185">Reference proteome</keyword>
<comment type="caution">
    <text evidence="2">The sequence shown here is derived from an EMBL/GenBank/DDBJ whole genome shotgun (WGS) entry which is preliminary data.</text>
</comment>
<evidence type="ECO:0000313" key="2">
    <source>
        <dbReference type="EMBL" id="CAJ0948188.1"/>
    </source>
</evidence>
<gene>
    <name evidence="2" type="ORF">RIMI_LOCUS12020559</name>
</gene>
<dbReference type="InterPro" id="IPR019374">
    <property type="entry name" value="Ribosomal_mS22"/>
</dbReference>
<protein>
    <recommendedName>
        <fullName evidence="4">Mitochondrial ribosomal protein S22</fullName>
    </recommendedName>
</protein>
<name>A0ABN9LQR1_9NEOB</name>
<evidence type="ECO:0000313" key="3">
    <source>
        <dbReference type="Proteomes" id="UP001176940"/>
    </source>
</evidence>
<dbReference type="PANTHER" id="PTHR13071:SF4">
    <property type="entry name" value="SMALL RIBOSOMAL SUBUNIT PROTEIN MS22"/>
    <property type="match status" value="1"/>
</dbReference>
<sequence>MSAPSKALPAIERSKRCCREDMNHGFSTSGGDSAYCSAVSCTAHGLHTDNVRVRCGTSVVSVQYYMKMLEGLHCNVNSWKTAADPQLRKRCESAEFSTSCAHTLRGAQLISLLWTTLPDGPCGGCVSSHGCPHSMAGAEDSAAEGNRSPEPVCSSSRLVPLPCALLRPRGAGHPEEDDGSEPAESFPAPSRRCPGRPPTQLMTQQQYDEALQKAVMVAQQHLEVPPIPSEREPIDETLAVDEILDGTDTAKFVFTDITFSTPHSERFIVVREPNGVLRKATWEERDRMIQVYFPRHGRKMVPPPVFREENMKLLFQQDRHEELLNRCLVQFEPDAADYIRIRNQTFEDVDRQGKYDLLRSTRHFGGMVWHLCSEKKVDGLLVDMLQRDLLEDAVSLVRLYHMVHPDTACAKESQGADGRELIKLFVKMEAQKPGYLELALQVYPESAASSS</sequence>
<evidence type="ECO:0008006" key="4">
    <source>
        <dbReference type="Google" id="ProtNLM"/>
    </source>
</evidence>
<proteinExistence type="predicted"/>
<accession>A0ABN9LQR1</accession>
<evidence type="ECO:0000256" key="1">
    <source>
        <dbReference type="SAM" id="MobiDB-lite"/>
    </source>
</evidence>
<dbReference type="Proteomes" id="UP001176940">
    <property type="component" value="Unassembled WGS sequence"/>
</dbReference>
<organism evidence="2 3">
    <name type="scientific">Ranitomeya imitator</name>
    <name type="common">mimic poison frog</name>
    <dbReference type="NCBI Taxonomy" id="111125"/>
    <lineage>
        <taxon>Eukaryota</taxon>
        <taxon>Metazoa</taxon>
        <taxon>Chordata</taxon>
        <taxon>Craniata</taxon>
        <taxon>Vertebrata</taxon>
        <taxon>Euteleostomi</taxon>
        <taxon>Amphibia</taxon>
        <taxon>Batrachia</taxon>
        <taxon>Anura</taxon>
        <taxon>Neobatrachia</taxon>
        <taxon>Hyloidea</taxon>
        <taxon>Dendrobatidae</taxon>
        <taxon>Dendrobatinae</taxon>
        <taxon>Ranitomeya</taxon>
    </lineage>
</organism>
<dbReference type="EMBL" id="CAUEEQ010027981">
    <property type="protein sequence ID" value="CAJ0948188.1"/>
    <property type="molecule type" value="Genomic_DNA"/>
</dbReference>
<reference evidence="2" key="1">
    <citation type="submission" date="2023-07" db="EMBL/GenBank/DDBJ databases">
        <authorList>
            <person name="Stuckert A."/>
        </authorList>
    </citation>
    <scope>NUCLEOTIDE SEQUENCE</scope>
</reference>